<comment type="caution">
    <text evidence="8">The sequence shown here is derived from an EMBL/GenBank/DDBJ whole genome shotgun (WGS) entry which is preliminary data.</text>
</comment>
<evidence type="ECO:0000256" key="3">
    <source>
        <dbReference type="ARBA" id="ARBA00022605"/>
    </source>
</evidence>
<name>A0A916YQJ6_9SPHN</name>
<comment type="catalytic activity">
    <reaction evidence="6">
        <text>N-acetyl-L-glutamate 5-semialdehyde + phosphate + NADP(+) = N-acetyl-L-glutamyl 5-phosphate + NADPH + H(+)</text>
        <dbReference type="Rhea" id="RHEA:21588"/>
        <dbReference type="ChEBI" id="CHEBI:15378"/>
        <dbReference type="ChEBI" id="CHEBI:29123"/>
        <dbReference type="ChEBI" id="CHEBI:43474"/>
        <dbReference type="ChEBI" id="CHEBI:57783"/>
        <dbReference type="ChEBI" id="CHEBI:57936"/>
        <dbReference type="ChEBI" id="CHEBI:58349"/>
        <dbReference type="EC" id="1.2.1.38"/>
    </reaction>
</comment>
<sequence length="319" mass="33276">MTTSVFIDGAAGTTGLEIAQRLGDRPDISLIILSDDKRKDDAARAEAINDCDIAVLCLPDDAARAAIAMIRNDTTRVIDASTAHRTAPGWIYGFPELVGSDKVAASRFTANPGCYPTGFLALVAPLVADGLLPADWPYTLNAVSGYSGGGKALIERFESADAAGDGIAFRDYGLAMGHKHIPEMKALAGLAHDPLFAPAVVDAYRGMIVEVPIPVAAMQSMRMRVADAAAMRDALSSFYAGSALVSVSSEAMSELLLRASLPASDCLELFVFGAEDGSQVRLAARLDNLGKGASGAAVQNLNLMAGLPETEGLRLASFA</sequence>
<evidence type="ECO:0000256" key="1">
    <source>
        <dbReference type="ARBA" id="ARBA00022490"/>
    </source>
</evidence>
<gene>
    <name evidence="6 8" type="primary">argC</name>
    <name evidence="8" type="ORF">GCM10010990_01450</name>
</gene>
<dbReference type="EC" id="1.2.1.38" evidence="6"/>
<dbReference type="HAMAP" id="MF_01110">
    <property type="entry name" value="ArgC_type2"/>
    <property type="match status" value="1"/>
</dbReference>
<feature type="active site" evidence="6">
    <location>
        <position position="114"/>
    </location>
</feature>
<dbReference type="InterPro" id="IPR036291">
    <property type="entry name" value="NAD(P)-bd_dom_sf"/>
</dbReference>
<dbReference type="GO" id="GO:0005737">
    <property type="term" value="C:cytoplasm"/>
    <property type="evidence" value="ECO:0007669"/>
    <property type="project" value="UniProtKB-SubCell"/>
</dbReference>
<accession>A0A916YQJ6</accession>
<dbReference type="GO" id="GO:0006526">
    <property type="term" value="P:L-arginine biosynthetic process"/>
    <property type="evidence" value="ECO:0007669"/>
    <property type="project" value="UniProtKB-UniRule"/>
</dbReference>
<dbReference type="InterPro" id="IPR010136">
    <property type="entry name" value="AGPR_type-2"/>
</dbReference>
<evidence type="ECO:0000256" key="4">
    <source>
        <dbReference type="ARBA" id="ARBA00022857"/>
    </source>
</evidence>
<dbReference type="GO" id="GO:0051287">
    <property type="term" value="F:NAD binding"/>
    <property type="evidence" value="ECO:0007669"/>
    <property type="project" value="InterPro"/>
</dbReference>
<dbReference type="Proteomes" id="UP000612349">
    <property type="component" value="Unassembled WGS sequence"/>
</dbReference>
<dbReference type="SUPFAM" id="SSF55347">
    <property type="entry name" value="Glyceraldehyde-3-phosphate dehydrogenase-like, C-terminal domain"/>
    <property type="match status" value="1"/>
</dbReference>
<evidence type="ECO:0000256" key="2">
    <source>
        <dbReference type="ARBA" id="ARBA00022571"/>
    </source>
</evidence>
<keyword evidence="4 6" id="KW-0521">NADP</keyword>
<dbReference type="EMBL" id="BMIP01000001">
    <property type="protein sequence ID" value="GGD55975.1"/>
    <property type="molecule type" value="Genomic_DNA"/>
</dbReference>
<dbReference type="PANTHER" id="PTHR32338">
    <property type="entry name" value="N-ACETYL-GAMMA-GLUTAMYL-PHOSPHATE REDUCTASE, CHLOROPLASTIC-RELATED-RELATED"/>
    <property type="match status" value="1"/>
</dbReference>
<dbReference type="SMART" id="SM00859">
    <property type="entry name" value="Semialdhyde_dh"/>
    <property type="match status" value="1"/>
</dbReference>
<dbReference type="CDD" id="cd23935">
    <property type="entry name" value="AGPR_2_C"/>
    <property type="match status" value="1"/>
</dbReference>
<dbReference type="InterPro" id="IPR000534">
    <property type="entry name" value="Semialdehyde_DH_NAD-bd"/>
</dbReference>
<reference evidence="8" key="2">
    <citation type="submission" date="2020-09" db="EMBL/GenBank/DDBJ databases">
        <authorList>
            <person name="Sun Q."/>
            <person name="Zhou Y."/>
        </authorList>
    </citation>
    <scope>NUCLEOTIDE SEQUENCE</scope>
    <source>
        <strain evidence="8">CGMCC 1.15360</strain>
    </source>
</reference>
<dbReference type="Pfam" id="PF22698">
    <property type="entry name" value="Semialdhyde_dhC_1"/>
    <property type="match status" value="1"/>
</dbReference>
<dbReference type="NCBIfam" id="TIGR01851">
    <property type="entry name" value="argC_other"/>
    <property type="match status" value="1"/>
</dbReference>
<evidence type="ECO:0000259" key="7">
    <source>
        <dbReference type="SMART" id="SM00859"/>
    </source>
</evidence>
<keyword evidence="3 6" id="KW-0028">Amino-acid biosynthesis</keyword>
<protein>
    <recommendedName>
        <fullName evidence="6">N-acetyl-gamma-glutamyl-phosphate reductase</fullName>
        <shortName evidence="6">AGPR</shortName>
        <ecNumber evidence="6">1.2.1.38</ecNumber>
    </recommendedName>
    <alternativeName>
        <fullName evidence="6">N-acetyl-glutamate semialdehyde dehydrogenase</fullName>
        <shortName evidence="6">NAGSA dehydrogenase</shortName>
    </alternativeName>
</protein>
<dbReference type="Gene3D" id="3.30.360.10">
    <property type="entry name" value="Dihydrodipicolinate Reductase, domain 2"/>
    <property type="match status" value="1"/>
</dbReference>
<dbReference type="AlphaFoldDB" id="A0A916YQJ6"/>
<dbReference type="InterPro" id="IPR058924">
    <property type="entry name" value="AGPR_dimerisation_dom"/>
</dbReference>
<dbReference type="RefSeq" id="WP_066772394.1">
    <property type="nucleotide sequence ID" value="NZ_BMIP01000001.1"/>
</dbReference>
<evidence type="ECO:0000256" key="5">
    <source>
        <dbReference type="ARBA" id="ARBA00023002"/>
    </source>
</evidence>
<reference evidence="8" key="1">
    <citation type="journal article" date="2014" name="Int. J. Syst. Evol. Microbiol.">
        <title>Complete genome sequence of Corynebacterium casei LMG S-19264T (=DSM 44701T), isolated from a smear-ripened cheese.</title>
        <authorList>
            <consortium name="US DOE Joint Genome Institute (JGI-PGF)"/>
            <person name="Walter F."/>
            <person name="Albersmeier A."/>
            <person name="Kalinowski J."/>
            <person name="Ruckert C."/>
        </authorList>
    </citation>
    <scope>NUCLEOTIDE SEQUENCE</scope>
    <source>
        <strain evidence="8">CGMCC 1.15360</strain>
    </source>
</reference>
<dbReference type="SUPFAM" id="SSF51735">
    <property type="entry name" value="NAD(P)-binding Rossmann-fold domains"/>
    <property type="match status" value="1"/>
</dbReference>
<comment type="subcellular location">
    <subcellularLocation>
        <location evidence="6">Cytoplasm</location>
    </subcellularLocation>
</comment>
<proteinExistence type="inferred from homology"/>
<dbReference type="OrthoDB" id="9801289at2"/>
<evidence type="ECO:0000313" key="8">
    <source>
        <dbReference type="EMBL" id="GGD55975.1"/>
    </source>
</evidence>
<comment type="function">
    <text evidence="6">Catalyzes the NADPH-dependent reduction of N-acetyl-5-glutamyl phosphate to yield N-acetyl-L-glutamate 5-semialdehyde.</text>
</comment>
<evidence type="ECO:0000256" key="6">
    <source>
        <dbReference type="HAMAP-Rule" id="MF_01110"/>
    </source>
</evidence>
<dbReference type="Pfam" id="PF01118">
    <property type="entry name" value="Semialdhyde_dh"/>
    <property type="match status" value="1"/>
</dbReference>
<dbReference type="Gene3D" id="3.40.50.720">
    <property type="entry name" value="NAD(P)-binding Rossmann-like Domain"/>
    <property type="match status" value="1"/>
</dbReference>
<keyword evidence="5 6" id="KW-0560">Oxidoreductase</keyword>
<dbReference type="GO" id="GO:0003942">
    <property type="term" value="F:N-acetyl-gamma-glutamyl-phosphate reductase activity"/>
    <property type="evidence" value="ECO:0007669"/>
    <property type="project" value="UniProtKB-UniRule"/>
</dbReference>
<comment type="similarity">
    <text evidence="6">Belongs to the NAGSA dehydrogenase family. Type 2 subfamily.</text>
</comment>
<feature type="domain" description="Semialdehyde dehydrogenase NAD-binding" evidence="7">
    <location>
        <begin position="4"/>
        <end position="105"/>
    </location>
</feature>
<dbReference type="PANTHER" id="PTHR32338:SF10">
    <property type="entry name" value="N-ACETYL-GAMMA-GLUTAMYL-PHOSPHATE REDUCTASE, CHLOROPLASTIC-RELATED"/>
    <property type="match status" value="1"/>
</dbReference>
<comment type="pathway">
    <text evidence="6">Amino-acid biosynthesis; L-arginine biosynthesis; N(2)-acetyl-L-ornithine from L-glutamate: step 3/4.</text>
</comment>
<keyword evidence="2 6" id="KW-0055">Arginine biosynthesis</keyword>
<keyword evidence="9" id="KW-1185">Reference proteome</keyword>
<keyword evidence="1 6" id="KW-0963">Cytoplasm</keyword>
<evidence type="ECO:0000313" key="9">
    <source>
        <dbReference type="Proteomes" id="UP000612349"/>
    </source>
</evidence>
<dbReference type="InterPro" id="IPR050085">
    <property type="entry name" value="AGPR"/>
</dbReference>
<organism evidence="8 9">
    <name type="scientific">Croceicoccus mobilis</name>
    <dbReference type="NCBI Taxonomy" id="1703339"/>
    <lineage>
        <taxon>Bacteria</taxon>
        <taxon>Pseudomonadati</taxon>
        <taxon>Pseudomonadota</taxon>
        <taxon>Alphaproteobacteria</taxon>
        <taxon>Sphingomonadales</taxon>
        <taxon>Erythrobacteraceae</taxon>
        <taxon>Croceicoccus</taxon>
    </lineage>
</organism>